<evidence type="ECO:0000313" key="1">
    <source>
        <dbReference type="EMBL" id="RAI74353.1"/>
    </source>
</evidence>
<name>A0A327NHP7_9BACT</name>
<organism evidence="1 2">
    <name type="scientific">Spirosoma telluris</name>
    <dbReference type="NCBI Taxonomy" id="2183553"/>
    <lineage>
        <taxon>Bacteria</taxon>
        <taxon>Pseudomonadati</taxon>
        <taxon>Bacteroidota</taxon>
        <taxon>Cytophagia</taxon>
        <taxon>Cytophagales</taxon>
        <taxon>Cytophagaceae</taxon>
        <taxon>Spirosoma</taxon>
    </lineage>
</organism>
<proteinExistence type="predicted"/>
<dbReference type="AlphaFoldDB" id="A0A327NHP7"/>
<gene>
    <name evidence="1" type="ORF">HMF3257_08680</name>
</gene>
<sequence>MKSLRIGLVALLFSWNFISCGPTEIHQLTDFNLSLNLDFTKGSLPAGVAYARSGSATVTNSAGLLTIVGADVPRFDYDPITLAPKGILIEGSRTNFLLQSTTFASPWLLASAFSVESAAISPDGTLNATKVGSTGSTFSDRGFTYAFTTLGNTYTLSVYAKAEVYNGLELQIKGGTGNARFNLKSGTVTTLVDGKAGIEPVGNGWYRCWVTSASSMIGEVVLQIMAWDSAIATPNGAGGIYVYGPQMEVGSFATSYIPTLTMAVTRNADDVNLSNVAWFSRTAGTILATFRQLQVGGVGPTGINGIYEIANLRAGAGSNFTQVLQRGTSVKAELTSRTKIAGSYNVATIAGTANGGVVSSASDETPITLPTNLVLGKGSGVDYLNGHLESFSFYPYQAVTADLRSLTN</sequence>
<reference evidence="1 2" key="1">
    <citation type="submission" date="2018-06" db="EMBL/GenBank/DDBJ databases">
        <title>Spirosoma sp. HMF3257 Genome sequencing and assembly.</title>
        <authorList>
            <person name="Kang H."/>
            <person name="Cha I."/>
            <person name="Kim H."/>
            <person name="Kang J."/>
            <person name="Joh K."/>
        </authorList>
    </citation>
    <scope>NUCLEOTIDE SEQUENCE [LARGE SCALE GENOMIC DNA]</scope>
    <source>
        <strain evidence="1 2">HMF3257</strain>
    </source>
</reference>
<keyword evidence="2" id="KW-1185">Reference proteome</keyword>
<protein>
    <submittedName>
        <fullName evidence="1">Uncharacterized protein</fullName>
    </submittedName>
</protein>
<comment type="caution">
    <text evidence="1">The sequence shown here is derived from an EMBL/GenBank/DDBJ whole genome shotgun (WGS) entry which is preliminary data.</text>
</comment>
<accession>A0A327NHP7</accession>
<dbReference type="OrthoDB" id="7177295at2"/>
<dbReference type="RefSeq" id="WP_111341485.1">
    <property type="nucleotide sequence ID" value="NZ_QLII01000001.1"/>
</dbReference>
<dbReference type="Proteomes" id="UP000249016">
    <property type="component" value="Unassembled WGS sequence"/>
</dbReference>
<evidence type="ECO:0000313" key="2">
    <source>
        <dbReference type="Proteomes" id="UP000249016"/>
    </source>
</evidence>
<dbReference type="EMBL" id="QLII01000001">
    <property type="protein sequence ID" value="RAI74353.1"/>
    <property type="molecule type" value="Genomic_DNA"/>
</dbReference>